<evidence type="ECO:0000313" key="3">
    <source>
        <dbReference type="Proteomes" id="UP000679749"/>
    </source>
</evidence>
<sequence>MQTVQFETLKTTVEDKIMTITLCRENLNAFNHQMLNELIQVFDEADANDDVRAIIITGDGKAFCAGADLGSGTSTFENKEASIEEYRDGGGMLSLRIYELKKPIIAAINGPAVGVGATMTLPMDIRIASSNARMGFVFSRRGITPEACSGWFLPRAVGISKAAELVYTGKIIPAEEALKIGLVSQVVSPEELLPAAEAIAKEIAENTSAISVTLSRQLMWKMLGASHPYESHKVESKMIHWTGQQADVKEGITAFFEKRKPNFPMKVSTDLPSFYPWWKTNNEGES</sequence>
<dbReference type="SUPFAM" id="SSF52096">
    <property type="entry name" value="ClpP/crotonase"/>
    <property type="match status" value="1"/>
</dbReference>
<dbReference type="CDD" id="cd06558">
    <property type="entry name" value="crotonase-like"/>
    <property type="match status" value="1"/>
</dbReference>
<comment type="similarity">
    <text evidence="1">Belongs to the enoyl-CoA hydratase/isomerase family.</text>
</comment>
<comment type="caution">
    <text evidence="2">The sequence shown here is derived from an EMBL/GenBank/DDBJ whole genome shotgun (WGS) entry which is preliminary data.</text>
</comment>
<gene>
    <name evidence="2" type="ORF">KHA99_02840</name>
</gene>
<dbReference type="Gene3D" id="1.10.12.10">
    <property type="entry name" value="Lyase 2-enoyl-coa Hydratase, Chain A, domain 2"/>
    <property type="match status" value="1"/>
</dbReference>
<dbReference type="Gene3D" id="3.90.226.10">
    <property type="entry name" value="2-enoyl-CoA Hydratase, Chain A, domain 1"/>
    <property type="match status" value="1"/>
</dbReference>
<dbReference type="Pfam" id="PF00378">
    <property type="entry name" value="ECH_1"/>
    <property type="match status" value="1"/>
</dbReference>
<dbReference type="AlphaFoldDB" id="A0A942YT02"/>
<dbReference type="RefSeq" id="WP_213115911.1">
    <property type="nucleotide sequence ID" value="NZ_JAGYPF010000001.1"/>
</dbReference>
<keyword evidence="3" id="KW-1185">Reference proteome</keyword>
<evidence type="ECO:0000313" key="2">
    <source>
        <dbReference type="EMBL" id="MBS4211392.1"/>
    </source>
</evidence>
<name>A0A942YT02_9BACI</name>
<dbReference type="GO" id="GO:0003824">
    <property type="term" value="F:catalytic activity"/>
    <property type="evidence" value="ECO:0007669"/>
    <property type="project" value="UniProtKB-ARBA"/>
</dbReference>
<reference evidence="2" key="1">
    <citation type="submission" date="2021-05" db="EMBL/GenBank/DDBJ databases">
        <title>Novel Bacillus species.</title>
        <authorList>
            <person name="Liu G."/>
        </authorList>
    </citation>
    <scope>NUCLEOTIDE SEQUENCE</scope>
    <source>
        <strain evidence="2">FJAT-49825</strain>
    </source>
</reference>
<dbReference type="EMBL" id="JAGYPF010000001">
    <property type="protein sequence ID" value="MBS4211392.1"/>
    <property type="molecule type" value="Genomic_DNA"/>
</dbReference>
<dbReference type="InterPro" id="IPR014748">
    <property type="entry name" value="Enoyl-CoA_hydra_C"/>
</dbReference>
<dbReference type="InterPro" id="IPR051053">
    <property type="entry name" value="ECH/Chromodomain_protein"/>
</dbReference>
<dbReference type="PANTHER" id="PTHR43684">
    <property type="match status" value="1"/>
</dbReference>
<organism evidence="2 3">
    <name type="scientific">Neobacillus rhizophilus</name>
    <dbReference type="NCBI Taxonomy" id="2833579"/>
    <lineage>
        <taxon>Bacteria</taxon>
        <taxon>Bacillati</taxon>
        <taxon>Bacillota</taxon>
        <taxon>Bacilli</taxon>
        <taxon>Bacillales</taxon>
        <taxon>Bacillaceae</taxon>
        <taxon>Neobacillus</taxon>
    </lineage>
</organism>
<evidence type="ECO:0000256" key="1">
    <source>
        <dbReference type="ARBA" id="ARBA00005254"/>
    </source>
</evidence>
<accession>A0A942YT02</accession>
<proteinExistence type="inferred from homology"/>
<dbReference type="NCBIfam" id="NF006109">
    <property type="entry name" value="PRK08260.1"/>
    <property type="match status" value="1"/>
</dbReference>
<dbReference type="Proteomes" id="UP000679749">
    <property type="component" value="Unassembled WGS sequence"/>
</dbReference>
<dbReference type="InterPro" id="IPR029045">
    <property type="entry name" value="ClpP/crotonase-like_dom_sf"/>
</dbReference>
<protein>
    <submittedName>
        <fullName evidence="2">Crotonase/enoyl-CoA hydratase family protein</fullName>
    </submittedName>
</protein>
<dbReference type="InterPro" id="IPR001753">
    <property type="entry name" value="Enoyl-CoA_hydra/iso"/>
</dbReference>
<dbReference type="PANTHER" id="PTHR43684:SF4">
    <property type="entry name" value="ENOYL-COA HYDRATASE_ISOMERASE FAMILY PROTEIN (AFU_ORTHOLOGUE AFUA_1G01890)"/>
    <property type="match status" value="1"/>
</dbReference>